<keyword evidence="3" id="KW-0645">Protease</keyword>
<gene>
    <name evidence="3" type="ORF">PSQ40_10475</name>
</gene>
<feature type="domain" description="YgjP-like metallopeptidase" evidence="2">
    <location>
        <begin position="125"/>
        <end position="343"/>
    </location>
</feature>
<keyword evidence="3" id="KW-0378">Hydrolase</keyword>
<keyword evidence="4" id="KW-1185">Reference proteome</keyword>
<dbReference type="Proteomes" id="UP001528673">
    <property type="component" value="Unassembled WGS sequence"/>
</dbReference>
<dbReference type="InterPro" id="IPR053136">
    <property type="entry name" value="UTP_pyrophosphatase-like"/>
</dbReference>
<dbReference type="Gene3D" id="3.30.2010.10">
    <property type="entry name" value="Metalloproteases ('zincins'), catalytic domain"/>
    <property type="match status" value="1"/>
</dbReference>
<accession>A0ABT5MY54</accession>
<dbReference type="PANTHER" id="PTHR30399">
    <property type="entry name" value="UNCHARACTERIZED PROTEIN YGJP"/>
    <property type="match status" value="1"/>
</dbReference>
<dbReference type="CDD" id="cd07344">
    <property type="entry name" value="M48_yhfN_like"/>
    <property type="match status" value="1"/>
</dbReference>
<name>A0ABT5MY54_9BURK</name>
<dbReference type="EMBL" id="JAQSIP010000004">
    <property type="protein sequence ID" value="MDD0838996.1"/>
    <property type="molecule type" value="Genomic_DNA"/>
</dbReference>
<proteinExistence type="predicted"/>
<feature type="region of interest" description="Disordered" evidence="1">
    <location>
        <begin position="7"/>
        <end position="84"/>
    </location>
</feature>
<comment type="caution">
    <text evidence="3">The sequence shown here is derived from an EMBL/GenBank/DDBJ whole genome shotgun (WGS) entry which is preliminary data.</text>
</comment>
<evidence type="ECO:0000259" key="2">
    <source>
        <dbReference type="Pfam" id="PF01863"/>
    </source>
</evidence>
<evidence type="ECO:0000256" key="1">
    <source>
        <dbReference type="SAM" id="MobiDB-lite"/>
    </source>
</evidence>
<evidence type="ECO:0000313" key="4">
    <source>
        <dbReference type="Proteomes" id="UP001528673"/>
    </source>
</evidence>
<evidence type="ECO:0000313" key="3">
    <source>
        <dbReference type="EMBL" id="MDD0838996.1"/>
    </source>
</evidence>
<protein>
    <submittedName>
        <fullName evidence="3">SprT family zinc-dependent metalloprotease</fullName>
    </submittedName>
</protein>
<organism evidence="3 4">
    <name type="scientific">Curvibacter cyanobacteriorum</name>
    <dbReference type="NCBI Taxonomy" id="3026422"/>
    <lineage>
        <taxon>Bacteria</taxon>
        <taxon>Pseudomonadati</taxon>
        <taxon>Pseudomonadota</taxon>
        <taxon>Betaproteobacteria</taxon>
        <taxon>Burkholderiales</taxon>
        <taxon>Comamonadaceae</taxon>
        <taxon>Curvibacter</taxon>
    </lineage>
</organism>
<reference evidence="3 4" key="1">
    <citation type="submission" date="2023-02" db="EMBL/GenBank/DDBJ databases">
        <title>Bacterial whole genomic sequence of Curvibacter sp. HBC61.</title>
        <authorList>
            <person name="Le V."/>
            <person name="Ko S.-R."/>
            <person name="Ahn C.-Y."/>
            <person name="Oh H.-M."/>
        </authorList>
    </citation>
    <scope>NUCLEOTIDE SEQUENCE [LARGE SCALE GENOMIC DNA]</scope>
    <source>
        <strain evidence="3 4">HBC61</strain>
    </source>
</reference>
<dbReference type="InterPro" id="IPR002725">
    <property type="entry name" value="YgjP-like_metallopeptidase"/>
</dbReference>
<dbReference type="PANTHER" id="PTHR30399:SF1">
    <property type="entry name" value="UTP PYROPHOSPHATASE"/>
    <property type="match status" value="1"/>
</dbReference>
<feature type="compositionally biased region" description="Basic residues" evidence="1">
    <location>
        <begin position="30"/>
        <end position="41"/>
    </location>
</feature>
<sequence>MHRLLQFTLDLFERDRAPATPVPAPPQGARPRRSTGPRPPRRAATPSMPAAPEDDLFAAPTPDLGAGAATSRPPSPPRAPVATSPAVPLAEAVAPVAFQHPQANRTLRLQDSTVAYLFKRAQRRSIGFVVGPDGLVVSAPRWVTLVEVDAALQSKSAWILRKLGESRERLQRQAAAQVRWADGAELPYLGEPLRLTLSPGQSPGGQLQTLTPTEALAVGVSRRLLLGLPPQAAESQVRDAVQAWLMREAKALFTQRLDHFAPQLGVQWKKLALSNAGTRWGSARIDGSIRLNWRLIHFSLPVIDYVVVHELAHLRVMDHSPRFWDTVASVVPDHAQRRQQLRQVGLPEW</sequence>
<keyword evidence="3" id="KW-0482">Metalloprotease</keyword>
<dbReference type="GO" id="GO:0008237">
    <property type="term" value="F:metallopeptidase activity"/>
    <property type="evidence" value="ECO:0007669"/>
    <property type="project" value="UniProtKB-KW"/>
</dbReference>
<feature type="compositionally biased region" description="Low complexity" evidence="1">
    <location>
        <begin position="42"/>
        <end position="51"/>
    </location>
</feature>
<dbReference type="Pfam" id="PF01863">
    <property type="entry name" value="YgjP-like"/>
    <property type="match status" value="1"/>
</dbReference>